<feature type="domain" description="ATP-dependent DNA ligase family profile" evidence="5">
    <location>
        <begin position="438"/>
        <end position="579"/>
    </location>
</feature>
<keyword evidence="2" id="KW-0547">Nucleotide-binding</keyword>
<dbReference type="GO" id="GO:0005524">
    <property type="term" value="F:ATP binding"/>
    <property type="evidence" value="ECO:0007669"/>
    <property type="project" value="UniProtKB-KW"/>
</dbReference>
<dbReference type="PANTHER" id="PTHR45997">
    <property type="entry name" value="DNA LIGASE 4"/>
    <property type="match status" value="1"/>
</dbReference>
<evidence type="ECO:0000256" key="1">
    <source>
        <dbReference type="ARBA" id="ARBA00022598"/>
    </source>
</evidence>
<evidence type="ECO:0000256" key="4">
    <source>
        <dbReference type="SAM" id="MobiDB-lite"/>
    </source>
</evidence>
<gene>
    <name evidence="6" type="ORF">TT172_LOCUS4209</name>
</gene>
<dbReference type="AlphaFoldDB" id="A0A3S4BJD8"/>
<reference evidence="6 7" key="1">
    <citation type="submission" date="2018-04" db="EMBL/GenBank/DDBJ databases">
        <authorList>
            <person name="Huttner S."/>
            <person name="Dainat J."/>
        </authorList>
    </citation>
    <scope>NUCLEOTIDE SEQUENCE [LARGE SCALE GENOMIC DNA]</scope>
</reference>
<dbReference type="Gene3D" id="3.30.470.30">
    <property type="entry name" value="DNA ligase/mRNA capping enzyme"/>
    <property type="match status" value="1"/>
</dbReference>
<evidence type="ECO:0000259" key="5">
    <source>
        <dbReference type="PROSITE" id="PS50160"/>
    </source>
</evidence>
<evidence type="ECO:0000313" key="6">
    <source>
        <dbReference type="EMBL" id="SPQ21790.1"/>
    </source>
</evidence>
<feature type="region of interest" description="Disordered" evidence="4">
    <location>
        <begin position="653"/>
        <end position="680"/>
    </location>
</feature>
<organism evidence="6 7">
    <name type="scientific">Thermothielavioides terrestris</name>
    <dbReference type="NCBI Taxonomy" id="2587410"/>
    <lineage>
        <taxon>Eukaryota</taxon>
        <taxon>Fungi</taxon>
        <taxon>Dikarya</taxon>
        <taxon>Ascomycota</taxon>
        <taxon>Pezizomycotina</taxon>
        <taxon>Sordariomycetes</taxon>
        <taxon>Sordariomycetidae</taxon>
        <taxon>Sordariales</taxon>
        <taxon>Chaetomiaceae</taxon>
        <taxon>Thermothielavioides</taxon>
    </lineage>
</organism>
<sequence>MRPLQHIPRLFRPRAGGGTPFATRPPPRQLPPQTGRRYSTQPNPNNPTPNPAAATTRVERIIARLPRPLQRYTARLRGAPLTHVAAFLVLHEITAVVPLLGLFGLFHYTEHVPVAYMLAHYGAYVRDGLARFERYFRRKGWFGFGGAEGEEEEEGGHGDGLGVTGRVERGREEGDGEKAVLERWEADPKYRVVVEVALAYALTKVLLPVRIVATHKELALGELYKRLSARDAKWLTRLILKNYAPVILNEHVVYTSCHPLLPLILKVQDDFTVAGRILDTQRRERTVTGSNDLAGYLKPTLGVKIGRQMWLKGRSIKHCLSMVQGRVSCEEKIDGEYCQVHIDLSKGYDCIQIFSKSGKDSTKDRQALHDSIRKSLQLGQPSCPLKRGCILEGELVVYSDKHSKVLDFHKIRKHVSRSGSFLGTDKDSQPHPWEHLMIVYYDLLMVDDESLLAVKHSERFQRLKKLITPVPGRSALVKREIIDCTRPSAVSDLRRAFAKCITARGEGLVLKADDPYFDFGTLRRPYSCCPIKLKKEYIGNFGDIGDFAVVGARFDATKARTYTNIPRLKWTQFYVGCLDNKEEVQRFGKRPRFVVTNVVELNAIQLETFTTSVNPDSVRPEDNTAIDLRIEPGVDNGKRPSSIDDFDKYSVNDANASRPGSKLPSGFADAQPGEKKKWPVDTANVIRRSIVRVDNRRRSEQAGRDRARSEEAV</sequence>
<protein>
    <submittedName>
        <fullName evidence="6">09637e79-8f79-4d3e-bd39-217a2ea3704d</fullName>
    </submittedName>
</protein>
<dbReference type="EMBL" id="OUUZ01000008">
    <property type="protein sequence ID" value="SPQ21790.1"/>
    <property type="molecule type" value="Genomic_DNA"/>
</dbReference>
<dbReference type="Pfam" id="PF01068">
    <property type="entry name" value="DNA_ligase_A_M"/>
    <property type="match status" value="1"/>
</dbReference>
<keyword evidence="1" id="KW-0436">Ligase</keyword>
<dbReference type="Gene3D" id="1.10.3260.10">
    <property type="entry name" value="DNA ligase, ATP-dependent, N-terminal domain"/>
    <property type="match status" value="1"/>
</dbReference>
<dbReference type="GO" id="GO:0006310">
    <property type="term" value="P:DNA recombination"/>
    <property type="evidence" value="ECO:0007669"/>
    <property type="project" value="InterPro"/>
</dbReference>
<dbReference type="PANTHER" id="PTHR45997:SF2">
    <property type="entry name" value="ATP DEPENDENT DNA LIGASE DOMAIN PROTEIN (AFU_ORTHOLOGUE AFUA_5G02430)"/>
    <property type="match status" value="1"/>
</dbReference>
<name>A0A3S4BJD8_9PEZI</name>
<feature type="region of interest" description="Disordered" evidence="4">
    <location>
        <begin position="1"/>
        <end position="53"/>
    </location>
</feature>
<dbReference type="PROSITE" id="PS50160">
    <property type="entry name" value="DNA_LIGASE_A3"/>
    <property type="match status" value="1"/>
</dbReference>
<dbReference type="InterPro" id="IPR012310">
    <property type="entry name" value="DNA_ligase_ATP-dep_cent"/>
</dbReference>
<proteinExistence type="predicted"/>
<dbReference type="InterPro" id="IPR036599">
    <property type="entry name" value="DNA_ligase_N_sf"/>
</dbReference>
<evidence type="ECO:0000256" key="2">
    <source>
        <dbReference type="ARBA" id="ARBA00022741"/>
    </source>
</evidence>
<dbReference type="Proteomes" id="UP000289323">
    <property type="component" value="Unassembled WGS sequence"/>
</dbReference>
<dbReference type="InterPro" id="IPR018811">
    <property type="entry name" value="MRX11"/>
</dbReference>
<dbReference type="Pfam" id="PF10306">
    <property type="entry name" value="FLILHELTA"/>
    <property type="match status" value="1"/>
</dbReference>
<feature type="region of interest" description="Disordered" evidence="4">
    <location>
        <begin position="694"/>
        <end position="713"/>
    </location>
</feature>
<dbReference type="SUPFAM" id="SSF56091">
    <property type="entry name" value="DNA ligase/mRNA capping enzyme, catalytic domain"/>
    <property type="match status" value="1"/>
</dbReference>
<dbReference type="GO" id="GO:0006297">
    <property type="term" value="P:nucleotide-excision repair, DNA gap filling"/>
    <property type="evidence" value="ECO:0007669"/>
    <property type="project" value="TreeGrafter"/>
</dbReference>
<dbReference type="GO" id="GO:0003910">
    <property type="term" value="F:DNA ligase (ATP) activity"/>
    <property type="evidence" value="ECO:0007669"/>
    <property type="project" value="InterPro"/>
</dbReference>
<dbReference type="GO" id="GO:0003677">
    <property type="term" value="F:DNA binding"/>
    <property type="evidence" value="ECO:0007669"/>
    <property type="project" value="InterPro"/>
</dbReference>
<dbReference type="CDD" id="cd08039">
    <property type="entry name" value="Adenylation_DNA_ligase_Fungal"/>
    <property type="match status" value="1"/>
</dbReference>
<dbReference type="GO" id="GO:0006303">
    <property type="term" value="P:double-strand break repair via nonhomologous end joining"/>
    <property type="evidence" value="ECO:0007669"/>
    <property type="project" value="TreeGrafter"/>
</dbReference>
<accession>A0A3S4BJD8</accession>
<evidence type="ECO:0000313" key="7">
    <source>
        <dbReference type="Proteomes" id="UP000289323"/>
    </source>
</evidence>
<dbReference type="GO" id="GO:0032807">
    <property type="term" value="C:DNA ligase IV complex"/>
    <property type="evidence" value="ECO:0007669"/>
    <property type="project" value="TreeGrafter"/>
</dbReference>
<keyword evidence="3" id="KW-0067">ATP-binding</keyword>
<evidence type="ECO:0000256" key="3">
    <source>
        <dbReference type="ARBA" id="ARBA00022840"/>
    </source>
</evidence>
<dbReference type="InterPro" id="IPR029710">
    <property type="entry name" value="LIG4"/>
</dbReference>